<dbReference type="InterPro" id="IPR000719">
    <property type="entry name" value="Prot_kinase_dom"/>
</dbReference>
<evidence type="ECO:0000313" key="2">
    <source>
        <dbReference type="EMBL" id="CAE6415854.1"/>
    </source>
</evidence>
<dbReference type="EMBL" id="CAJMXA010000096">
    <property type="protein sequence ID" value="CAE6415854.1"/>
    <property type="molecule type" value="Genomic_DNA"/>
</dbReference>
<dbReference type="SMART" id="SM00220">
    <property type="entry name" value="S_TKc"/>
    <property type="match status" value="1"/>
</dbReference>
<evidence type="ECO:0000259" key="1">
    <source>
        <dbReference type="PROSITE" id="PS50011"/>
    </source>
</evidence>
<dbReference type="Proteomes" id="UP000663853">
    <property type="component" value="Unassembled WGS sequence"/>
</dbReference>
<dbReference type="PANTHER" id="PTHR44329">
    <property type="entry name" value="SERINE/THREONINE-PROTEIN KINASE TNNI3K-RELATED"/>
    <property type="match status" value="1"/>
</dbReference>
<feature type="domain" description="Protein kinase" evidence="1">
    <location>
        <begin position="38"/>
        <end position="256"/>
    </location>
</feature>
<dbReference type="InterPro" id="IPR008271">
    <property type="entry name" value="Ser/Thr_kinase_AS"/>
</dbReference>
<dbReference type="SUPFAM" id="SSF56112">
    <property type="entry name" value="Protein kinase-like (PK-like)"/>
    <property type="match status" value="1"/>
</dbReference>
<sequence>MSNQSRDAVSCATSVGEITAILAARGCPDLTEHINWDECGSLPIAGGGFCDVYRGRLYKGTDIAIRSLRIFDSPGEDNQTAVLKNAAKELYHWSKLRHTNVLPLMGLAMYRGHISMVSEWMSNGNLSRYLIHHPEVDRLLLCQDICAGLQYIHSQGMVHGDMKAANVMVSPEGVPMIADFGNARLKELTIEFTGTTHRAVSLRWAAPELLIVEGSKPSIQSDIYAFGMTALVIIIHYGYNRRLTQETGNFHRRDPL</sequence>
<dbReference type="Pfam" id="PF07714">
    <property type="entry name" value="PK_Tyr_Ser-Thr"/>
    <property type="match status" value="1"/>
</dbReference>
<dbReference type="PROSITE" id="PS00108">
    <property type="entry name" value="PROTEIN_KINASE_ST"/>
    <property type="match status" value="1"/>
</dbReference>
<dbReference type="GO" id="GO:0004674">
    <property type="term" value="F:protein serine/threonine kinase activity"/>
    <property type="evidence" value="ECO:0007669"/>
    <property type="project" value="TreeGrafter"/>
</dbReference>
<dbReference type="Gene3D" id="1.10.510.10">
    <property type="entry name" value="Transferase(Phosphotransferase) domain 1"/>
    <property type="match status" value="1"/>
</dbReference>
<dbReference type="InterPro" id="IPR011009">
    <property type="entry name" value="Kinase-like_dom_sf"/>
</dbReference>
<gene>
    <name evidence="2" type="ORF">RDB_LOCUS6199</name>
</gene>
<dbReference type="InterPro" id="IPR001245">
    <property type="entry name" value="Ser-Thr/Tyr_kinase_cat_dom"/>
</dbReference>
<comment type="caution">
    <text evidence="2">The sequence shown here is derived from an EMBL/GenBank/DDBJ whole genome shotgun (WGS) entry which is preliminary data.</text>
</comment>
<accession>A0A8H2X716</accession>
<dbReference type="PROSITE" id="PS50011">
    <property type="entry name" value="PROTEIN_KINASE_DOM"/>
    <property type="match status" value="1"/>
</dbReference>
<proteinExistence type="predicted"/>
<dbReference type="AlphaFoldDB" id="A0A8H2X716"/>
<protein>
    <recommendedName>
        <fullName evidence="1">Protein kinase domain-containing protein</fullName>
    </recommendedName>
</protein>
<dbReference type="InterPro" id="IPR051681">
    <property type="entry name" value="Ser/Thr_Kinases-Pseudokinases"/>
</dbReference>
<evidence type="ECO:0000313" key="3">
    <source>
        <dbReference type="Proteomes" id="UP000663853"/>
    </source>
</evidence>
<reference evidence="2" key="1">
    <citation type="submission" date="2021-01" db="EMBL/GenBank/DDBJ databases">
        <authorList>
            <person name="Kaushik A."/>
        </authorList>
    </citation>
    <scope>NUCLEOTIDE SEQUENCE</scope>
    <source>
        <strain evidence="2">AG6-10EEA</strain>
    </source>
</reference>
<dbReference type="GO" id="GO:0005524">
    <property type="term" value="F:ATP binding"/>
    <property type="evidence" value="ECO:0007669"/>
    <property type="project" value="InterPro"/>
</dbReference>
<name>A0A8H2X716_9AGAM</name>
<organism evidence="2 3">
    <name type="scientific">Rhizoctonia solani</name>
    <dbReference type="NCBI Taxonomy" id="456999"/>
    <lineage>
        <taxon>Eukaryota</taxon>
        <taxon>Fungi</taxon>
        <taxon>Dikarya</taxon>
        <taxon>Basidiomycota</taxon>
        <taxon>Agaricomycotina</taxon>
        <taxon>Agaricomycetes</taxon>
        <taxon>Cantharellales</taxon>
        <taxon>Ceratobasidiaceae</taxon>
        <taxon>Rhizoctonia</taxon>
    </lineage>
</organism>